<gene>
    <name evidence="1" type="ORF">GGP41_003266</name>
</gene>
<reference evidence="1" key="1">
    <citation type="submission" date="2019-11" db="EMBL/GenBank/DDBJ databases">
        <title>Bipolaris sorokiniana Genome sequencing.</title>
        <authorList>
            <person name="Wang H."/>
        </authorList>
    </citation>
    <scope>NUCLEOTIDE SEQUENCE</scope>
</reference>
<feature type="non-terminal residue" evidence="1">
    <location>
        <position position="1"/>
    </location>
</feature>
<dbReference type="EMBL" id="WNKQ01000014">
    <property type="protein sequence ID" value="KAF5846947.1"/>
    <property type="molecule type" value="Genomic_DNA"/>
</dbReference>
<sequence length="253" mass="27309">FTLVVLRSTYTRVSTVTLMERQFDFGWSPISTVRSLQRLLAVEHRNLGALARGQARQVSPGLHLDSLQQNDPQALPLVPYPFAGVLEPTSPSLSLITNLTINKPLAVYTSAMKLASVIVFSSSLLGMASAGYLIKKVPAKVIPRVKPRSPINGKPGCDNRQCPPPPDLGCSTSTRHSIECGNGNDECWIVPRDCASLCRCEFNNPYNDLLDSCARGVPGTDSYECICVFDCAPLGPKSGNGQCTADQDACKKP</sequence>
<comment type="caution">
    <text evidence="1">The sequence shown here is derived from an EMBL/GenBank/DDBJ whole genome shotgun (WGS) entry which is preliminary data.</text>
</comment>
<accession>A0A8H6DT02</accession>
<protein>
    <submittedName>
        <fullName evidence="1">Uncharacterized protein</fullName>
    </submittedName>
</protein>
<evidence type="ECO:0000313" key="2">
    <source>
        <dbReference type="Proteomes" id="UP000624244"/>
    </source>
</evidence>
<dbReference type="Proteomes" id="UP000624244">
    <property type="component" value="Unassembled WGS sequence"/>
</dbReference>
<evidence type="ECO:0000313" key="1">
    <source>
        <dbReference type="EMBL" id="KAF5846947.1"/>
    </source>
</evidence>
<name>A0A8H6DT02_COCSA</name>
<organism evidence="1 2">
    <name type="scientific">Cochliobolus sativus</name>
    <name type="common">Common root rot and spot blotch fungus</name>
    <name type="synonym">Bipolaris sorokiniana</name>
    <dbReference type="NCBI Taxonomy" id="45130"/>
    <lineage>
        <taxon>Eukaryota</taxon>
        <taxon>Fungi</taxon>
        <taxon>Dikarya</taxon>
        <taxon>Ascomycota</taxon>
        <taxon>Pezizomycotina</taxon>
        <taxon>Dothideomycetes</taxon>
        <taxon>Pleosporomycetidae</taxon>
        <taxon>Pleosporales</taxon>
        <taxon>Pleosporineae</taxon>
        <taxon>Pleosporaceae</taxon>
        <taxon>Bipolaris</taxon>
    </lineage>
</organism>
<proteinExistence type="predicted"/>
<dbReference type="AlphaFoldDB" id="A0A8H6DT02"/>